<evidence type="ECO:0000259" key="2">
    <source>
        <dbReference type="Pfam" id="PF20434"/>
    </source>
</evidence>
<gene>
    <name evidence="3" type="ORF">TEK04_05755</name>
</gene>
<keyword evidence="4" id="KW-1185">Reference proteome</keyword>
<dbReference type="GO" id="GO:0016787">
    <property type="term" value="F:hydrolase activity"/>
    <property type="evidence" value="ECO:0007669"/>
    <property type="project" value="UniProtKB-KW"/>
</dbReference>
<dbReference type="Gene3D" id="3.40.50.1820">
    <property type="entry name" value="alpha/beta hydrolase"/>
    <property type="match status" value="1"/>
</dbReference>
<dbReference type="Pfam" id="PF20434">
    <property type="entry name" value="BD-FAE"/>
    <property type="match status" value="1"/>
</dbReference>
<sequence length="312" mass="33341">MSEDTPAWAGPARFLRPVEPTRRPDGTRHFSAMTYAVAFGYRPLQLDLWVPATSTPAPVVVWVHGGAFMMGDRRLLPETLRPDQVFQALTAAGLAVATIDYRHALEAPFPAQLHDAKAAVRWLRAHAAELAIGTERIGAWGESAGGYIAALLGLTGHRPDLEGTHGVLGPSSSVDVVVDWYGLADLSTMPRKAPPPEIAALLPEELRTPPEDHLLRGLTGDALADASPVAHVRADSPPFLLQHGTADWLVPCDQSTQLAAVMQSVGAPVILEPVPGAGHIWLGHPDVDAIVDRSVRYLADHLLPDPTGAQHA</sequence>
<feature type="domain" description="BD-FAE-like" evidence="2">
    <location>
        <begin position="46"/>
        <end position="260"/>
    </location>
</feature>
<name>A0ABU8DQU8_9ACTN</name>
<comment type="caution">
    <text evidence="3">The sequence shown here is derived from an EMBL/GenBank/DDBJ whole genome shotgun (WGS) entry which is preliminary data.</text>
</comment>
<protein>
    <submittedName>
        <fullName evidence="3">Alpha/beta hydrolase</fullName>
    </submittedName>
</protein>
<evidence type="ECO:0000313" key="4">
    <source>
        <dbReference type="Proteomes" id="UP001361570"/>
    </source>
</evidence>
<accession>A0ABU8DQU8</accession>
<dbReference type="Proteomes" id="UP001361570">
    <property type="component" value="Unassembled WGS sequence"/>
</dbReference>
<proteinExistence type="predicted"/>
<organism evidence="3 4">
    <name type="scientific">Klenkia sesuvii</name>
    <dbReference type="NCBI Taxonomy" id="3103137"/>
    <lineage>
        <taxon>Bacteria</taxon>
        <taxon>Bacillati</taxon>
        <taxon>Actinomycetota</taxon>
        <taxon>Actinomycetes</taxon>
        <taxon>Geodermatophilales</taxon>
        <taxon>Geodermatophilaceae</taxon>
        <taxon>Klenkia</taxon>
    </lineage>
</organism>
<dbReference type="PANTHER" id="PTHR48081:SF13">
    <property type="entry name" value="ALPHA_BETA HYDROLASE"/>
    <property type="match status" value="1"/>
</dbReference>
<dbReference type="SUPFAM" id="SSF53474">
    <property type="entry name" value="alpha/beta-Hydrolases"/>
    <property type="match status" value="1"/>
</dbReference>
<dbReference type="PANTHER" id="PTHR48081">
    <property type="entry name" value="AB HYDROLASE SUPERFAMILY PROTEIN C4A8.06C"/>
    <property type="match status" value="1"/>
</dbReference>
<dbReference type="InterPro" id="IPR049492">
    <property type="entry name" value="BD-FAE-like_dom"/>
</dbReference>
<dbReference type="InterPro" id="IPR029058">
    <property type="entry name" value="AB_hydrolase_fold"/>
</dbReference>
<reference evidence="3 4" key="1">
    <citation type="submission" date="2024-03" db="EMBL/GenBank/DDBJ databases">
        <title>Draft genome sequence of Klenkia sp. LSe6-5.</title>
        <authorList>
            <person name="Duangmal K."/>
            <person name="Chantavorakit T."/>
        </authorList>
    </citation>
    <scope>NUCLEOTIDE SEQUENCE [LARGE SCALE GENOMIC DNA]</scope>
    <source>
        <strain evidence="3 4">LSe6-5</strain>
    </source>
</reference>
<evidence type="ECO:0000313" key="3">
    <source>
        <dbReference type="EMBL" id="MEI4271220.1"/>
    </source>
</evidence>
<dbReference type="RefSeq" id="WP_336403361.1">
    <property type="nucleotide sequence ID" value="NZ_JBAPLU010000004.1"/>
</dbReference>
<dbReference type="EMBL" id="JBAPLU010000004">
    <property type="protein sequence ID" value="MEI4271220.1"/>
    <property type="molecule type" value="Genomic_DNA"/>
</dbReference>
<evidence type="ECO:0000256" key="1">
    <source>
        <dbReference type="ARBA" id="ARBA00022801"/>
    </source>
</evidence>
<dbReference type="InterPro" id="IPR050300">
    <property type="entry name" value="GDXG_lipolytic_enzyme"/>
</dbReference>
<keyword evidence="1 3" id="KW-0378">Hydrolase</keyword>